<dbReference type="GO" id="GO:0005634">
    <property type="term" value="C:nucleus"/>
    <property type="evidence" value="ECO:0007669"/>
    <property type="project" value="UniProtKB-SubCell"/>
</dbReference>
<dbReference type="GO" id="GO:0008270">
    <property type="term" value="F:zinc ion binding"/>
    <property type="evidence" value="ECO:0007669"/>
    <property type="project" value="UniProtKB-UniRule"/>
</dbReference>
<evidence type="ECO:0000313" key="2">
    <source>
        <dbReference type="EMBL" id="BAJ86623.1"/>
    </source>
</evidence>
<dbReference type="EMBL" id="AK355404">
    <property type="protein sequence ID" value="BAJ86623.1"/>
    <property type="molecule type" value="mRNA"/>
</dbReference>
<keyword evidence="1" id="KW-0863">Zinc-finger</keyword>
<comment type="subcellular location">
    <subcellularLocation>
        <location evidence="1">Nucleus</location>
    </subcellularLocation>
</comment>
<keyword evidence="1" id="KW-0479">Metal-binding</keyword>
<sequence>MLIVDEFENAWAMSLKRYNLKQHTYMTEIYEIRTKWVKPYFKVVFFAKTTITQWSRSANHTSIYVADCKSQFMFHPCAEWSCEADEPCDPDTCT</sequence>
<keyword evidence="1" id="KW-0862">Zinc</keyword>
<dbReference type="InterPro" id="IPR031052">
    <property type="entry name" value="FHY3/FAR1"/>
</dbReference>
<dbReference type="PANTHER" id="PTHR31669">
    <property type="entry name" value="PROTEIN FAR1-RELATED SEQUENCE 10-RELATED"/>
    <property type="match status" value="1"/>
</dbReference>
<protein>
    <recommendedName>
        <fullName evidence="1">Protein FAR1-RELATED SEQUENCE</fullName>
    </recommendedName>
</protein>
<accession>F2CUV2</accession>
<dbReference type="InParanoid" id="F2CUV2"/>
<dbReference type="ExpressionAtlas" id="F2CUV2">
    <property type="expression patterns" value="baseline"/>
</dbReference>
<keyword evidence="1" id="KW-0539">Nucleus</keyword>
<dbReference type="GO" id="GO:0006355">
    <property type="term" value="P:regulation of DNA-templated transcription"/>
    <property type="evidence" value="ECO:0007669"/>
    <property type="project" value="UniProtKB-UniRule"/>
</dbReference>
<organism evidence="2">
    <name type="scientific">Hordeum vulgare subsp. vulgare</name>
    <name type="common">Domesticated barley</name>
    <dbReference type="NCBI Taxonomy" id="112509"/>
    <lineage>
        <taxon>Eukaryota</taxon>
        <taxon>Viridiplantae</taxon>
        <taxon>Streptophyta</taxon>
        <taxon>Embryophyta</taxon>
        <taxon>Tracheophyta</taxon>
        <taxon>Spermatophyta</taxon>
        <taxon>Magnoliopsida</taxon>
        <taxon>Liliopsida</taxon>
        <taxon>Poales</taxon>
        <taxon>Poaceae</taxon>
        <taxon>BOP clade</taxon>
        <taxon>Pooideae</taxon>
        <taxon>Triticodae</taxon>
        <taxon>Triticeae</taxon>
        <taxon>Hordeinae</taxon>
        <taxon>Hordeum</taxon>
    </lineage>
</organism>
<evidence type="ECO:0000256" key="1">
    <source>
        <dbReference type="RuleBase" id="RU367018"/>
    </source>
</evidence>
<proteinExistence type="evidence at transcript level"/>
<reference evidence="2" key="1">
    <citation type="journal article" date="2011" name="Plant Physiol.">
        <title>Comprehensive sequence analysis of 24,783 barley full-length cDNAs derived from 12 clone libraries.</title>
        <authorList>
            <person name="Matsumoto T."/>
            <person name="Tanaka T."/>
            <person name="Sakai H."/>
            <person name="Amano N."/>
            <person name="Kanamori H."/>
            <person name="Kurita K."/>
            <person name="Kikuta A."/>
            <person name="Kamiya K."/>
            <person name="Yamamoto M."/>
            <person name="Ikawa H."/>
            <person name="Fujii N."/>
            <person name="Hori K."/>
            <person name="Itoh T."/>
            <person name="Sato K."/>
        </authorList>
    </citation>
    <scope>NUCLEOTIDE SEQUENCE</scope>
    <source>
        <tissue evidence="2">Shoot</tissue>
    </source>
</reference>
<comment type="function">
    <text evidence="1">Putative transcription activator involved in regulating light control of development.</text>
</comment>
<name>F2CUV2_HORVV</name>
<dbReference type="PANTHER" id="PTHR31669:SF307">
    <property type="entry name" value="PROTEIN FAR1-RELATED SEQUENCE"/>
    <property type="match status" value="1"/>
</dbReference>
<dbReference type="AlphaFoldDB" id="F2CUV2"/>
<comment type="similarity">
    <text evidence="1">Belongs to the FHY3/FAR1 family.</text>
</comment>